<feature type="compositionally biased region" description="Polar residues" evidence="1">
    <location>
        <begin position="338"/>
        <end position="351"/>
    </location>
</feature>
<dbReference type="PANTHER" id="PTHR42976">
    <property type="entry name" value="BIFUNCTIONAL CHITINASE/LYSOZYME-RELATED"/>
    <property type="match status" value="1"/>
</dbReference>
<accession>A0ABV9AFT9</accession>
<feature type="compositionally biased region" description="Basic and acidic residues" evidence="1">
    <location>
        <begin position="59"/>
        <end position="68"/>
    </location>
</feature>
<dbReference type="InterPro" id="IPR017853">
    <property type="entry name" value="GH"/>
</dbReference>
<evidence type="ECO:0000259" key="2">
    <source>
        <dbReference type="PROSITE" id="PS51910"/>
    </source>
</evidence>
<dbReference type="SUPFAM" id="SSF51445">
    <property type="entry name" value="(Trans)glycosidases"/>
    <property type="match status" value="1"/>
</dbReference>
<comment type="caution">
    <text evidence="3">The sequence shown here is derived from an EMBL/GenBank/DDBJ whole genome shotgun (WGS) entry which is preliminary data.</text>
</comment>
<evidence type="ECO:0000313" key="4">
    <source>
        <dbReference type="Proteomes" id="UP001595997"/>
    </source>
</evidence>
<sequence>MTNSAQAHASPRSRSLKRARAVVTAGAVAASLLVGCSGGEKEKPERSRPAAPSQQDGDGSAKEPEKKPVAFAPYVDTSLKPSYDLLRNARRTGVKEYNLAFVSPGRGKCTPMWGGRQKLRENPVARQAAELRKAGGDVRVSFGGQSGNELARACDSVDELVAAYTEVVETYDLTKVDFDIEGPALTDAGANELRARAIVRLQKQLPKLDVSFTLPVMPAGLNRDALAVLKSAKKNGARVSAVNIMAMDYGTYYDGDMGEYAVKAATATQKQVRSVLGVRDQEEAWRTVSVTPMIGVNDVKVEVFRPEDATELRKFAEEKGLGGLSMWSATRDRPCPSGPNTKAQATCSSTGDSTHEFAEAFGG</sequence>
<dbReference type="PROSITE" id="PS51910">
    <property type="entry name" value="GH18_2"/>
    <property type="match status" value="1"/>
</dbReference>
<evidence type="ECO:0000313" key="3">
    <source>
        <dbReference type="EMBL" id="MFC4496496.1"/>
    </source>
</evidence>
<feature type="domain" description="GH18" evidence="2">
    <location>
        <begin position="66"/>
        <end position="363"/>
    </location>
</feature>
<proteinExistence type="predicted"/>
<dbReference type="RefSeq" id="WP_386450603.1">
    <property type="nucleotide sequence ID" value="NZ_JBHSFH010000011.1"/>
</dbReference>
<keyword evidence="4" id="KW-1185">Reference proteome</keyword>
<dbReference type="PANTHER" id="PTHR42976:SF1">
    <property type="entry name" value="GH18 DOMAIN-CONTAINING PROTEIN-RELATED"/>
    <property type="match status" value="1"/>
</dbReference>
<evidence type="ECO:0000256" key="1">
    <source>
        <dbReference type="SAM" id="MobiDB-lite"/>
    </source>
</evidence>
<feature type="region of interest" description="Disordered" evidence="1">
    <location>
        <begin position="332"/>
        <end position="351"/>
    </location>
</feature>
<dbReference type="Proteomes" id="UP001595997">
    <property type="component" value="Unassembled WGS sequence"/>
</dbReference>
<reference evidence="4" key="1">
    <citation type="journal article" date="2019" name="Int. J. Syst. Evol. Microbiol.">
        <title>The Global Catalogue of Microorganisms (GCM) 10K type strain sequencing project: providing services to taxonomists for standard genome sequencing and annotation.</title>
        <authorList>
            <consortium name="The Broad Institute Genomics Platform"/>
            <consortium name="The Broad Institute Genome Sequencing Center for Infectious Disease"/>
            <person name="Wu L."/>
            <person name="Ma J."/>
        </authorList>
    </citation>
    <scope>NUCLEOTIDE SEQUENCE [LARGE SCALE GENOMIC DNA]</scope>
    <source>
        <strain evidence="4">CGMCC 4.7357</strain>
    </source>
</reference>
<dbReference type="InterPro" id="IPR001223">
    <property type="entry name" value="Glyco_hydro18_cat"/>
</dbReference>
<dbReference type="EMBL" id="JBHSFH010000011">
    <property type="protein sequence ID" value="MFC4496496.1"/>
    <property type="molecule type" value="Genomic_DNA"/>
</dbReference>
<organism evidence="3 4">
    <name type="scientific">Streptomyces ovatisporus</name>
    <dbReference type="NCBI Taxonomy" id="1128682"/>
    <lineage>
        <taxon>Bacteria</taxon>
        <taxon>Bacillati</taxon>
        <taxon>Actinomycetota</taxon>
        <taxon>Actinomycetes</taxon>
        <taxon>Kitasatosporales</taxon>
        <taxon>Streptomycetaceae</taxon>
        <taxon>Streptomyces</taxon>
    </lineage>
</organism>
<name>A0ABV9AFT9_9ACTN</name>
<dbReference type="CDD" id="cd06543">
    <property type="entry name" value="GH18_PF-ChiA-like"/>
    <property type="match status" value="1"/>
</dbReference>
<gene>
    <name evidence="3" type="ORF">ACFPA8_20420</name>
</gene>
<protein>
    <submittedName>
        <fullName evidence="3">Chitinase</fullName>
    </submittedName>
</protein>
<dbReference type="Gene3D" id="3.20.20.80">
    <property type="entry name" value="Glycosidases"/>
    <property type="match status" value="1"/>
</dbReference>
<dbReference type="InterPro" id="IPR052750">
    <property type="entry name" value="GH18_Chitinase"/>
</dbReference>
<feature type="compositionally biased region" description="Basic and acidic residues" evidence="1">
    <location>
        <begin position="39"/>
        <end position="48"/>
    </location>
</feature>
<feature type="region of interest" description="Disordered" evidence="1">
    <location>
        <begin position="36"/>
        <end position="70"/>
    </location>
</feature>